<organism evidence="1 2">
    <name type="scientific">Vitis vinifera</name>
    <name type="common">Grape</name>
    <dbReference type="NCBI Taxonomy" id="29760"/>
    <lineage>
        <taxon>Eukaryota</taxon>
        <taxon>Viridiplantae</taxon>
        <taxon>Streptophyta</taxon>
        <taxon>Embryophyta</taxon>
        <taxon>Tracheophyta</taxon>
        <taxon>Spermatophyta</taxon>
        <taxon>Magnoliopsida</taxon>
        <taxon>eudicotyledons</taxon>
        <taxon>Gunneridae</taxon>
        <taxon>Pentapetalae</taxon>
        <taxon>rosids</taxon>
        <taxon>Vitales</taxon>
        <taxon>Vitaceae</taxon>
        <taxon>Viteae</taxon>
        <taxon>Vitis</taxon>
    </lineage>
</organism>
<name>A0A438C658_VITVI</name>
<protein>
    <submittedName>
        <fullName evidence="1">Uncharacterized protein</fullName>
    </submittedName>
</protein>
<comment type="caution">
    <text evidence="1">The sequence shown here is derived from an EMBL/GenBank/DDBJ whole genome shotgun (WGS) entry which is preliminary data.</text>
</comment>
<dbReference type="EMBL" id="QGNW01002514">
    <property type="protein sequence ID" value="RVW18743.1"/>
    <property type="molecule type" value="Genomic_DNA"/>
</dbReference>
<sequence length="65" mass="7545">MTLSFTSSWKVEVKVDRSVYYPTSVFKWSSRATHFQQHREFQSQWPTSQAIPGAVFSRQGGNQPH</sequence>
<evidence type="ECO:0000313" key="2">
    <source>
        <dbReference type="Proteomes" id="UP000288805"/>
    </source>
</evidence>
<evidence type="ECO:0000313" key="1">
    <source>
        <dbReference type="EMBL" id="RVW18743.1"/>
    </source>
</evidence>
<dbReference type="AlphaFoldDB" id="A0A438C658"/>
<dbReference type="Proteomes" id="UP000288805">
    <property type="component" value="Unassembled WGS sequence"/>
</dbReference>
<gene>
    <name evidence="1" type="ORF">CK203_098135</name>
</gene>
<reference evidence="1 2" key="1">
    <citation type="journal article" date="2018" name="PLoS Genet.">
        <title>Population sequencing reveals clonal diversity and ancestral inbreeding in the grapevine cultivar Chardonnay.</title>
        <authorList>
            <person name="Roach M.J."/>
            <person name="Johnson D.L."/>
            <person name="Bohlmann J."/>
            <person name="van Vuuren H.J."/>
            <person name="Jones S.J."/>
            <person name="Pretorius I.S."/>
            <person name="Schmidt S.A."/>
            <person name="Borneman A.R."/>
        </authorList>
    </citation>
    <scope>NUCLEOTIDE SEQUENCE [LARGE SCALE GENOMIC DNA]</scope>
    <source>
        <strain evidence="2">cv. Chardonnay</strain>
        <tissue evidence="1">Leaf</tissue>
    </source>
</reference>
<accession>A0A438C658</accession>
<proteinExistence type="predicted"/>